<accession>A0AAD7AUV6</accession>
<proteinExistence type="predicted"/>
<dbReference type="InterPro" id="IPR000571">
    <property type="entry name" value="Znf_CCCH"/>
</dbReference>
<evidence type="ECO:0000313" key="4">
    <source>
        <dbReference type="EMBL" id="KAJ7368175.1"/>
    </source>
</evidence>
<dbReference type="Gene3D" id="4.10.1000.10">
    <property type="entry name" value="Zinc finger, CCCH-type"/>
    <property type="match status" value="1"/>
</dbReference>
<keyword evidence="1" id="KW-0863">Zinc-finger</keyword>
<sequence>MEAATPNPSHVSQDFEHRIELGFNQLKKEVFNFLGHERASHQKSQQLEKELNVYKLALGGLEAECNRLRTLQSETLKEKKCLEDLMKGNRIVTLIDGDGAIFSKDLISQGQQGGRLAARTLSDSIMQFLSANYGARPYQLWVYLFYNKRGLTDTFNRVGLGSLCKSFEDFVVGFNQATERFVMVDVGSMKEAADVKLKVHLQDDIQLPQTFKVVFGGCHDGGYLACLRSSETSGYRGKLILLKGYTQMAPAIAELDLPFIEIPDLFMTQKLVPVNRWTTLSHSPNQMVTDTDTISDDASKMSTAESDEVDLDFAGTGTSYSRALQRAAPNLRESTRERSPSTEASSYAHATPGSRHVNPALPLSKQRPPPCTLFYLSTCKLGSKCKYAHDYLLNEDHFQEMRENSLKGPCPMINRGELCTWGDACCYGHYCPHSTKCPFYKIGICKFKGVDMHSKV</sequence>
<dbReference type="GO" id="GO:0008270">
    <property type="term" value="F:zinc ion binding"/>
    <property type="evidence" value="ECO:0007669"/>
    <property type="project" value="UniProtKB-KW"/>
</dbReference>
<feature type="zinc finger region" description="C3H1-type" evidence="1">
    <location>
        <begin position="365"/>
        <end position="392"/>
    </location>
</feature>
<keyword evidence="1" id="KW-0862">Zinc</keyword>
<dbReference type="InterPro" id="IPR057683">
    <property type="entry name" value="DUF7923"/>
</dbReference>
<dbReference type="AlphaFoldDB" id="A0AAD7AUV6"/>
<name>A0AAD7AUV6_9AGAR</name>
<dbReference type="Proteomes" id="UP001218218">
    <property type="component" value="Unassembled WGS sequence"/>
</dbReference>
<reference evidence="4" key="1">
    <citation type="submission" date="2023-03" db="EMBL/GenBank/DDBJ databases">
        <title>Massive genome expansion in bonnet fungi (Mycena s.s.) driven by repeated elements and novel gene families across ecological guilds.</title>
        <authorList>
            <consortium name="Lawrence Berkeley National Laboratory"/>
            <person name="Harder C.B."/>
            <person name="Miyauchi S."/>
            <person name="Viragh M."/>
            <person name="Kuo A."/>
            <person name="Thoen E."/>
            <person name="Andreopoulos B."/>
            <person name="Lu D."/>
            <person name="Skrede I."/>
            <person name="Drula E."/>
            <person name="Henrissat B."/>
            <person name="Morin E."/>
            <person name="Kohler A."/>
            <person name="Barry K."/>
            <person name="LaButti K."/>
            <person name="Morin E."/>
            <person name="Salamov A."/>
            <person name="Lipzen A."/>
            <person name="Mereny Z."/>
            <person name="Hegedus B."/>
            <person name="Baldrian P."/>
            <person name="Stursova M."/>
            <person name="Weitz H."/>
            <person name="Taylor A."/>
            <person name="Grigoriev I.V."/>
            <person name="Nagy L.G."/>
            <person name="Martin F."/>
            <person name="Kauserud H."/>
        </authorList>
    </citation>
    <scope>NUCLEOTIDE SEQUENCE</scope>
    <source>
        <strain evidence="4">CBHHK002</strain>
    </source>
</reference>
<dbReference type="PROSITE" id="PS50103">
    <property type="entry name" value="ZF_C3H1"/>
    <property type="match status" value="1"/>
</dbReference>
<feature type="region of interest" description="Disordered" evidence="2">
    <location>
        <begin position="322"/>
        <end position="362"/>
    </location>
</feature>
<gene>
    <name evidence="4" type="ORF">DFH08DRAFT_830612</name>
</gene>
<dbReference type="PANTHER" id="PTHR37543:SF1">
    <property type="entry name" value="CCCH ZINC FINGER DNA BINDING PROTEIN (AFU_ORTHOLOGUE AFUA_5G12760)"/>
    <property type="match status" value="1"/>
</dbReference>
<evidence type="ECO:0000256" key="2">
    <source>
        <dbReference type="SAM" id="MobiDB-lite"/>
    </source>
</evidence>
<evidence type="ECO:0000313" key="5">
    <source>
        <dbReference type="Proteomes" id="UP001218218"/>
    </source>
</evidence>
<protein>
    <recommendedName>
        <fullName evidence="3">C3H1-type domain-containing protein</fullName>
    </recommendedName>
</protein>
<dbReference type="Pfam" id="PF25540">
    <property type="entry name" value="DUF7923"/>
    <property type="match status" value="1"/>
</dbReference>
<evidence type="ECO:0000259" key="3">
    <source>
        <dbReference type="PROSITE" id="PS50103"/>
    </source>
</evidence>
<keyword evidence="1" id="KW-0479">Metal-binding</keyword>
<comment type="caution">
    <text evidence="4">The sequence shown here is derived from an EMBL/GenBank/DDBJ whole genome shotgun (WGS) entry which is preliminary data.</text>
</comment>
<feature type="domain" description="C3H1-type" evidence="3">
    <location>
        <begin position="365"/>
        <end position="392"/>
    </location>
</feature>
<evidence type="ECO:0000256" key="1">
    <source>
        <dbReference type="PROSITE-ProRule" id="PRU00723"/>
    </source>
</evidence>
<organism evidence="4 5">
    <name type="scientific">Mycena albidolilacea</name>
    <dbReference type="NCBI Taxonomy" id="1033008"/>
    <lineage>
        <taxon>Eukaryota</taxon>
        <taxon>Fungi</taxon>
        <taxon>Dikarya</taxon>
        <taxon>Basidiomycota</taxon>
        <taxon>Agaricomycotina</taxon>
        <taxon>Agaricomycetes</taxon>
        <taxon>Agaricomycetidae</taxon>
        <taxon>Agaricales</taxon>
        <taxon>Marasmiineae</taxon>
        <taxon>Mycenaceae</taxon>
        <taxon>Mycena</taxon>
    </lineage>
</organism>
<keyword evidence="5" id="KW-1185">Reference proteome</keyword>
<dbReference type="PANTHER" id="PTHR37543">
    <property type="entry name" value="CCCH ZINC FINGER DNA BINDING PROTEIN (AFU_ORTHOLOGUE AFUA_5G12760)"/>
    <property type="match status" value="1"/>
</dbReference>
<dbReference type="EMBL" id="JARIHO010000001">
    <property type="protein sequence ID" value="KAJ7368175.1"/>
    <property type="molecule type" value="Genomic_DNA"/>
</dbReference>